<evidence type="ECO:0000313" key="7">
    <source>
        <dbReference type="EMBL" id="CAH1983673.1"/>
    </source>
</evidence>
<dbReference type="Gene3D" id="3.40.50.300">
    <property type="entry name" value="P-loop containing nucleotide triphosphate hydrolases"/>
    <property type="match status" value="1"/>
</dbReference>
<proteinExistence type="inferred from homology"/>
<dbReference type="Proteomes" id="UP001152888">
    <property type="component" value="Unassembled WGS sequence"/>
</dbReference>
<dbReference type="Pfam" id="PF00488">
    <property type="entry name" value="MutS_V"/>
    <property type="match status" value="1"/>
</dbReference>
<dbReference type="SMART" id="SM00534">
    <property type="entry name" value="MUTSac"/>
    <property type="match status" value="1"/>
</dbReference>
<feature type="domain" description="DNA mismatch repair proteins mutS family" evidence="6">
    <location>
        <begin position="681"/>
        <end position="697"/>
    </location>
</feature>
<evidence type="ECO:0000259" key="6">
    <source>
        <dbReference type="PROSITE" id="PS00486"/>
    </source>
</evidence>
<dbReference type="GO" id="GO:0140664">
    <property type="term" value="F:ATP-dependent DNA damage sensor activity"/>
    <property type="evidence" value="ECO:0007669"/>
    <property type="project" value="InterPro"/>
</dbReference>
<dbReference type="InterPro" id="IPR045076">
    <property type="entry name" value="MutS"/>
</dbReference>
<protein>
    <recommendedName>
        <fullName evidence="6">DNA mismatch repair proteins mutS family domain-containing protein</fullName>
    </recommendedName>
</protein>
<dbReference type="GO" id="GO:0006298">
    <property type="term" value="P:mismatch repair"/>
    <property type="evidence" value="ECO:0007669"/>
    <property type="project" value="InterPro"/>
</dbReference>
<dbReference type="InterPro" id="IPR027417">
    <property type="entry name" value="P-loop_NTPase"/>
</dbReference>
<accession>A0A9P0PHB8</accession>
<dbReference type="Gene3D" id="1.10.1420.10">
    <property type="match status" value="1"/>
</dbReference>
<dbReference type="PROSITE" id="PS00486">
    <property type="entry name" value="DNA_MISMATCH_REPAIR_2"/>
    <property type="match status" value="1"/>
</dbReference>
<reference evidence="7" key="1">
    <citation type="submission" date="2022-03" db="EMBL/GenBank/DDBJ databases">
        <authorList>
            <person name="Sayadi A."/>
        </authorList>
    </citation>
    <scope>NUCLEOTIDE SEQUENCE</scope>
</reference>
<keyword evidence="8" id="KW-1185">Reference proteome</keyword>
<keyword evidence="3" id="KW-0067">ATP-binding</keyword>
<dbReference type="InterPro" id="IPR000432">
    <property type="entry name" value="DNA_mismatch_repair_MutS_C"/>
</dbReference>
<dbReference type="GO" id="GO:0051026">
    <property type="term" value="P:chiasma assembly"/>
    <property type="evidence" value="ECO:0007669"/>
    <property type="project" value="TreeGrafter"/>
</dbReference>
<dbReference type="SMART" id="SM00533">
    <property type="entry name" value="MUTSd"/>
    <property type="match status" value="1"/>
</dbReference>
<gene>
    <name evidence="7" type="ORF">ACAOBT_LOCUS15686</name>
</gene>
<evidence type="ECO:0000256" key="1">
    <source>
        <dbReference type="ARBA" id="ARBA00006271"/>
    </source>
</evidence>
<evidence type="ECO:0000256" key="2">
    <source>
        <dbReference type="ARBA" id="ARBA00022741"/>
    </source>
</evidence>
<comment type="similarity">
    <text evidence="1">Belongs to the DNA mismatch repair MutS family.</text>
</comment>
<keyword evidence="4" id="KW-0238">DNA-binding</keyword>
<dbReference type="GO" id="GO:0005524">
    <property type="term" value="F:ATP binding"/>
    <property type="evidence" value="ECO:0007669"/>
    <property type="project" value="UniProtKB-KW"/>
</dbReference>
<dbReference type="PANTHER" id="PTHR11361">
    <property type="entry name" value="DNA MISMATCH REPAIR PROTEIN MUTS FAMILY MEMBER"/>
    <property type="match status" value="1"/>
</dbReference>
<dbReference type="SUPFAM" id="SSF52540">
    <property type="entry name" value="P-loop containing nucleoside triphosphate hydrolases"/>
    <property type="match status" value="1"/>
</dbReference>
<dbReference type="GO" id="GO:0005634">
    <property type="term" value="C:nucleus"/>
    <property type="evidence" value="ECO:0007669"/>
    <property type="project" value="TreeGrafter"/>
</dbReference>
<evidence type="ECO:0000256" key="3">
    <source>
        <dbReference type="ARBA" id="ARBA00022840"/>
    </source>
</evidence>
<dbReference type="EMBL" id="CAKOFQ010006944">
    <property type="protein sequence ID" value="CAH1983673.1"/>
    <property type="molecule type" value="Genomic_DNA"/>
</dbReference>
<evidence type="ECO:0000313" key="8">
    <source>
        <dbReference type="Proteomes" id="UP001152888"/>
    </source>
</evidence>
<dbReference type="InterPro" id="IPR036187">
    <property type="entry name" value="DNA_mismatch_repair_MutS_sf"/>
</dbReference>
<dbReference type="OrthoDB" id="29596at2759"/>
<keyword evidence="2" id="KW-0547">Nucleotide-binding</keyword>
<sequence>MSEPQSEVENSETPEIIEILHFSKNKTKGKYTTSQKESDDIQDTQEENEFDEAINILCIIYKNGKMGAAYYNFQGKVLRFYEEIFDSPPRFVSALGLLREVRPKYILTFGNLADPFVIALVDAVTTGMDATTTSNSVRTLPENFFLLSSKDHTYDICKAVISQMNIATNTEEPTEQKKEVYIHSRINFDYRLSVQALGATIKYLEKNWAYFEIVKDELQYLEIEQVSRANHVLIDNSTFQGLNIFSQLNHDAGFKRGLHNASREGLSIYKIFSAHCKSKIGLTTLRSILVNPVNDMDILKARLEFISFVLEPVNKEYIEALQDNIKQIGYDVETILQKIANSRAKSVHWQALYKCIYHSLFINEISSPNIHKSNILQELHNSISPELVGLENSIANGLDFDAAQKYGRPVIKCGLDEILDAKKLRRQDIAKSVTAAARFAVDDLPPFLNKCCVVYLPEMGHLISVKEWKPNCNPDELAHLHFRFMFSLRGTIHYKTPLCVELDRKLGDINTEIIDHENRIVRRLAGFILKHRRDIMEPIRIIGLIDSLISMALEAFQSSYVKPRLNIDNVIEVTEGRHILMERIMSQNQANDFYSGGQYSDMKIITGPNGSGKSMYLKQVAIIVFLAHIGSYVPAKDANIAMISSIYSRIQATESATVRLSSFMIDVTQITHTFIDTRPNSLILLDEFGRGTSEEDGLALLGALLRSFLARGNNCPHILVSTHMQQIFEHIPQSSLVLYQKMEYKKNQDGFYFLYKLTEGVSSSFALEIAETSGIDKEVLARAALIMDCINSNTPIMPLRENRQLSALENLKNLDIPQPDIPIENNKNA</sequence>
<dbReference type="SUPFAM" id="SSF48334">
    <property type="entry name" value="DNA repair protein MutS, domain III"/>
    <property type="match status" value="1"/>
</dbReference>
<comment type="caution">
    <text evidence="7">The sequence shown here is derived from an EMBL/GenBank/DDBJ whole genome shotgun (WGS) entry which is preliminary data.</text>
</comment>
<dbReference type="AlphaFoldDB" id="A0A9P0PHB8"/>
<dbReference type="GO" id="GO:0030983">
    <property type="term" value="F:mismatched DNA binding"/>
    <property type="evidence" value="ECO:0007669"/>
    <property type="project" value="InterPro"/>
</dbReference>
<feature type="region of interest" description="Disordered" evidence="5">
    <location>
        <begin position="27"/>
        <end position="46"/>
    </location>
</feature>
<dbReference type="InterPro" id="IPR007696">
    <property type="entry name" value="DNA_mismatch_repair_MutS_core"/>
</dbReference>
<name>A0A9P0PHB8_ACAOB</name>
<dbReference type="Pfam" id="PF05192">
    <property type="entry name" value="MutS_III"/>
    <property type="match status" value="1"/>
</dbReference>
<evidence type="ECO:0000256" key="4">
    <source>
        <dbReference type="ARBA" id="ARBA00023125"/>
    </source>
</evidence>
<evidence type="ECO:0000256" key="5">
    <source>
        <dbReference type="SAM" id="MobiDB-lite"/>
    </source>
</evidence>
<dbReference type="PANTHER" id="PTHR11361:SF20">
    <property type="entry name" value="MUTS PROTEIN HOMOLOG 5"/>
    <property type="match status" value="1"/>
</dbReference>
<organism evidence="7 8">
    <name type="scientific">Acanthoscelides obtectus</name>
    <name type="common">Bean weevil</name>
    <name type="synonym">Bruchus obtectus</name>
    <dbReference type="NCBI Taxonomy" id="200917"/>
    <lineage>
        <taxon>Eukaryota</taxon>
        <taxon>Metazoa</taxon>
        <taxon>Ecdysozoa</taxon>
        <taxon>Arthropoda</taxon>
        <taxon>Hexapoda</taxon>
        <taxon>Insecta</taxon>
        <taxon>Pterygota</taxon>
        <taxon>Neoptera</taxon>
        <taxon>Endopterygota</taxon>
        <taxon>Coleoptera</taxon>
        <taxon>Polyphaga</taxon>
        <taxon>Cucujiformia</taxon>
        <taxon>Chrysomeloidea</taxon>
        <taxon>Chrysomelidae</taxon>
        <taxon>Bruchinae</taxon>
        <taxon>Bruchini</taxon>
        <taxon>Acanthoscelides</taxon>
    </lineage>
</organism>